<feature type="coiled-coil region" evidence="1">
    <location>
        <begin position="44"/>
        <end position="85"/>
    </location>
</feature>
<keyword evidence="1" id="KW-0175">Coiled coil</keyword>
<comment type="caution">
    <text evidence="2">The sequence shown here is derived from an EMBL/GenBank/DDBJ whole genome shotgun (WGS) entry which is preliminary data.</text>
</comment>
<evidence type="ECO:0000256" key="1">
    <source>
        <dbReference type="SAM" id="Coils"/>
    </source>
</evidence>
<evidence type="ECO:0000313" key="3">
    <source>
        <dbReference type="Proteomes" id="UP001331761"/>
    </source>
</evidence>
<proteinExistence type="predicted"/>
<protein>
    <submittedName>
        <fullName evidence="2">Uncharacterized protein</fullName>
    </submittedName>
</protein>
<keyword evidence="3" id="KW-1185">Reference proteome</keyword>
<accession>A0AAN8EVN5</accession>
<reference evidence="2 3" key="1">
    <citation type="submission" date="2019-10" db="EMBL/GenBank/DDBJ databases">
        <title>Assembly and Annotation for the nematode Trichostrongylus colubriformis.</title>
        <authorList>
            <person name="Martin J."/>
        </authorList>
    </citation>
    <scope>NUCLEOTIDE SEQUENCE [LARGE SCALE GENOMIC DNA]</scope>
    <source>
        <strain evidence="2">G859</strain>
        <tissue evidence="2">Whole worm</tissue>
    </source>
</reference>
<gene>
    <name evidence="2" type="ORF">GCK32_002683</name>
</gene>
<dbReference type="Proteomes" id="UP001331761">
    <property type="component" value="Unassembled WGS sequence"/>
</dbReference>
<organism evidence="2 3">
    <name type="scientific">Trichostrongylus colubriformis</name>
    <name type="common">Black scour worm</name>
    <dbReference type="NCBI Taxonomy" id="6319"/>
    <lineage>
        <taxon>Eukaryota</taxon>
        <taxon>Metazoa</taxon>
        <taxon>Ecdysozoa</taxon>
        <taxon>Nematoda</taxon>
        <taxon>Chromadorea</taxon>
        <taxon>Rhabditida</taxon>
        <taxon>Rhabditina</taxon>
        <taxon>Rhabditomorpha</taxon>
        <taxon>Strongyloidea</taxon>
        <taxon>Trichostrongylidae</taxon>
        <taxon>Trichostrongylus</taxon>
    </lineage>
</organism>
<sequence>MQSVEVQLNLLREASEKQQYDAHSIAPGQADAQRHQEQETIEANAEYMEEIDVEEESLETLQNRRDDLETEISYLEQAIEVLEKEKPCEPRSFQGAIFRFGEKNMRCAFVLLAVSTTAILVP</sequence>
<name>A0AAN8EVN5_TRICO</name>
<evidence type="ECO:0000313" key="2">
    <source>
        <dbReference type="EMBL" id="KAK5966892.1"/>
    </source>
</evidence>
<dbReference type="AlphaFoldDB" id="A0AAN8EVN5"/>
<dbReference type="EMBL" id="WIXE01022995">
    <property type="protein sequence ID" value="KAK5966892.1"/>
    <property type="molecule type" value="Genomic_DNA"/>
</dbReference>